<evidence type="ECO:0000313" key="2">
    <source>
        <dbReference type="EMBL" id="HIU58875.1"/>
    </source>
</evidence>
<reference evidence="2" key="2">
    <citation type="journal article" date="2021" name="PeerJ">
        <title>Extensive microbial diversity within the chicken gut microbiome revealed by metagenomics and culture.</title>
        <authorList>
            <person name="Gilroy R."/>
            <person name="Ravi A."/>
            <person name="Getino M."/>
            <person name="Pursley I."/>
            <person name="Horton D.L."/>
            <person name="Alikhan N.F."/>
            <person name="Baker D."/>
            <person name="Gharbi K."/>
            <person name="Hall N."/>
            <person name="Watson M."/>
            <person name="Adriaenssens E.M."/>
            <person name="Foster-Nyarko E."/>
            <person name="Jarju S."/>
            <person name="Secka A."/>
            <person name="Antonio M."/>
            <person name="Oren A."/>
            <person name="Chaudhuri R.R."/>
            <person name="La Ragione R."/>
            <person name="Hildebrand F."/>
            <person name="Pallen M.J."/>
        </authorList>
    </citation>
    <scope>NUCLEOTIDE SEQUENCE</scope>
    <source>
        <strain evidence="2">11687</strain>
    </source>
</reference>
<feature type="region of interest" description="Disordered" evidence="1">
    <location>
        <begin position="76"/>
        <end position="138"/>
    </location>
</feature>
<feature type="compositionally biased region" description="Basic and acidic residues" evidence="1">
    <location>
        <begin position="119"/>
        <end position="128"/>
    </location>
</feature>
<organism evidence="2 3">
    <name type="scientific">Candidatus Scatosoma pullistercoris</name>
    <dbReference type="NCBI Taxonomy" id="2840934"/>
    <lineage>
        <taxon>Bacteria</taxon>
        <taxon>Bacillati</taxon>
        <taxon>Bacillota</taxon>
        <taxon>Clostridia</taxon>
        <taxon>Candidatus Scatosoma</taxon>
    </lineage>
</organism>
<feature type="compositionally biased region" description="Basic and acidic residues" evidence="1">
    <location>
        <begin position="76"/>
        <end position="89"/>
    </location>
</feature>
<gene>
    <name evidence="2" type="ORF">IAC57_02115</name>
</gene>
<protein>
    <submittedName>
        <fullName evidence="2">Uncharacterized protein</fullName>
    </submittedName>
</protein>
<dbReference type="Proteomes" id="UP000824081">
    <property type="component" value="Unassembled WGS sequence"/>
</dbReference>
<proteinExistence type="predicted"/>
<accession>A0A9D1MET9</accession>
<reference evidence="2" key="1">
    <citation type="submission" date="2020-10" db="EMBL/GenBank/DDBJ databases">
        <authorList>
            <person name="Gilroy R."/>
        </authorList>
    </citation>
    <scope>NUCLEOTIDE SEQUENCE</scope>
    <source>
        <strain evidence="2">11687</strain>
    </source>
</reference>
<sequence>ATDGIREFYTQKALRSKTGLNDFPQYKGLYPSCEEMQSVHSFFYKDVFKAFGIENAAGEQKAEAGVKYVWQSSRAEKYRKPVGQEEKRPGAGRGDLTYPAAPEAQRRREPAEPGEPDEERSVDREKAGDGQADGNADV</sequence>
<feature type="non-terminal residue" evidence="2">
    <location>
        <position position="1"/>
    </location>
</feature>
<evidence type="ECO:0000313" key="3">
    <source>
        <dbReference type="Proteomes" id="UP000824081"/>
    </source>
</evidence>
<evidence type="ECO:0000256" key="1">
    <source>
        <dbReference type="SAM" id="MobiDB-lite"/>
    </source>
</evidence>
<name>A0A9D1MET9_9FIRM</name>
<comment type="caution">
    <text evidence="2">The sequence shown here is derived from an EMBL/GenBank/DDBJ whole genome shotgun (WGS) entry which is preliminary data.</text>
</comment>
<dbReference type="AlphaFoldDB" id="A0A9D1MET9"/>
<dbReference type="EMBL" id="DVMZ01000057">
    <property type="protein sequence ID" value="HIU58875.1"/>
    <property type="molecule type" value="Genomic_DNA"/>
</dbReference>